<evidence type="ECO:0000256" key="5">
    <source>
        <dbReference type="SAM" id="Phobius"/>
    </source>
</evidence>
<evidence type="ECO:0000256" key="3">
    <source>
        <dbReference type="ARBA" id="ARBA00022989"/>
    </source>
</evidence>
<dbReference type="AlphaFoldDB" id="A0A0J6FC04"/>
<comment type="subcellular location">
    <subcellularLocation>
        <location evidence="1">Membrane</location>
        <topology evidence="1">Multi-pass membrane protein</topology>
    </subcellularLocation>
</comment>
<organism evidence="6 7">
    <name type="scientific">Coccidioides posadasii RMSCC 3488</name>
    <dbReference type="NCBI Taxonomy" id="454284"/>
    <lineage>
        <taxon>Eukaryota</taxon>
        <taxon>Fungi</taxon>
        <taxon>Dikarya</taxon>
        <taxon>Ascomycota</taxon>
        <taxon>Pezizomycotina</taxon>
        <taxon>Eurotiomycetes</taxon>
        <taxon>Eurotiomycetidae</taxon>
        <taxon>Onygenales</taxon>
        <taxon>Onygenaceae</taxon>
        <taxon>Coccidioides</taxon>
    </lineage>
</organism>
<evidence type="ECO:0000256" key="2">
    <source>
        <dbReference type="ARBA" id="ARBA00022692"/>
    </source>
</evidence>
<evidence type="ECO:0000256" key="4">
    <source>
        <dbReference type="ARBA" id="ARBA00023136"/>
    </source>
</evidence>
<keyword evidence="4 5" id="KW-0472">Membrane</keyword>
<evidence type="ECO:0000313" key="7">
    <source>
        <dbReference type="Proteomes" id="UP000054567"/>
    </source>
</evidence>
<dbReference type="InterPro" id="IPR007568">
    <property type="entry name" value="RTA1"/>
</dbReference>
<feature type="transmembrane region" description="Helical" evidence="5">
    <location>
        <begin position="214"/>
        <end position="234"/>
    </location>
</feature>
<dbReference type="GO" id="GO:0005886">
    <property type="term" value="C:plasma membrane"/>
    <property type="evidence" value="ECO:0007669"/>
    <property type="project" value="TreeGrafter"/>
</dbReference>
<dbReference type="PANTHER" id="PTHR31465:SF9">
    <property type="entry name" value="SPHINGOID LONG-CHAIN BASE TRANSPORTER RSB1"/>
    <property type="match status" value="1"/>
</dbReference>
<feature type="transmembrane region" description="Helical" evidence="5">
    <location>
        <begin position="164"/>
        <end position="188"/>
    </location>
</feature>
<proteinExistence type="predicted"/>
<protein>
    <submittedName>
        <fullName evidence="6">RTM1 protein</fullName>
    </submittedName>
</protein>
<feature type="transmembrane region" description="Helical" evidence="5">
    <location>
        <begin position="25"/>
        <end position="44"/>
    </location>
</feature>
<evidence type="ECO:0000256" key="1">
    <source>
        <dbReference type="ARBA" id="ARBA00004141"/>
    </source>
</evidence>
<sequence>MESSWDCTLETCPIEYAVFGYRPSLPANIIFTALFGLCALTQVAEMGIFRSYTFSIPVILGGICEVVGYVGRILLYDNPFSQDAFLIQICCLTIAPAFYSAAIYFCIADIVKLLGPEASRLKPHHYAWIFIPCDVISLILQGAGGGIASVASQENEDPTTGTNVMVAGLVFQVFSLLMFILLTLEFLWRVRNKRPKSISDESIKEKSSSRHQKFLLFGIPFALAILCIFIRCAFRVAELSNGWTGELIKHEDTFIALEGAMIAVSAVALNISHPKLLSS</sequence>
<dbReference type="GO" id="GO:0000324">
    <property type="term" value="C:fungal-type vacuole"/>
    <property type="evidence" value="ECO:0007669"/>
    <property type="project" value="TreeGrafter"/>
</dbReference>
<keyword evidence="2 5" id="KW-0812">Transmembrane</keyword>
<feature type="transmembrane region" description="Helical" evidence="5">
    <location>
        <begin position="51"/>
        <end position="73"/>
    </location>
</feature>
<name>A0A0J6FC04_COCPO</name>
<dbReference type="Pfam" id="PF04479">
    <property type="entry name" value="RTA1"/>
    <property type="match status" value="1"/>
</dbReference>
<reference evidence="6 7" key="1">
    <citation type="submission" date="2007-06" db="EMBL/GenBank/DDBJ databases">
        <title>The Genome Sequence of Coccidioides posadasii RMSCC_3488.</title>
        <authorList>
            <consortium name="Coccidioides Genome Resources Consortium"/>
            <consortium name="The Broad Institute Genome Sequencing Platform"/>
            <person name="Henn M.R."/>
            <person name="Sykes S."/>
            <person name="Young S."/>
            <person name="Jaffe D."/>
            <person name="Berlin A."/>
            <person name="Alvarez P."/>
            <person name="Butler J."/>
            <person name="Gnerre S."/>
            <person name="Grabherr M."/>
            <person name="Mauceli E."/>
            <person name="Brockman W."/>
            <person name="Kodira C."/>
            <person name="Alvarado L."/>
            <person name="Zeng Q."/>
            <person name="Crawford M."/>
            <person name="Antoine C."/>
            <person name="Devon K."/>
            <person name="Galgiani J."/>
            <person name="Orsborn K."/>
            <person name="Lewis M.L."/>
            <person name="Nusbaum C."/>
            <person name="Galagan J."/>
            <person name="Birren B."/>
        </authorList>
    </citation>
    <scope>NUCLEOTIDE SEQUENCE [LARGE SCALE GENOMIC DNA]</scope>
    <source>
        <strain evidence="6 7">RMSCC 3488</strain>
    </source>
</reference>
<evidence type="ECO:0000313" key="6">
    <source>
        <dbReference type="EMBL" id="KMM66795.1"/>
    </source>
</evidence>
<dbReference type="EMBL" id="DS268110">
    <property type="protein sequence ID" value="KMM66795.1"/>
    <property type="molecule type" value="Genomic_DNA"/>
</dbReference>
<feature type="transmembrane region" description="Helical" evidence="5">
    <location>
        <begin position="254"/>
        <end position="271"/>
    </location>
</feature>
<accession>A0A0J6FC04</accession>
<gene>
    <name evidence="6" type="ORF">CPAG_03133</name>
</gene>
<dbReference type="Proteomes" id="UP000054567">
    <property type="component" value="Unassembled WGS sequence"/>
</dbReference>
<reference evidence="7" key="2">
    <citation type="journal article" date="2009" name="Genome Res.">
        <title>Comparative genomic analyses of the human fungal pathogens Coccidioides and their relatives.</title>
        <authorList>
            <person name="Sharpton T.J."/>
            <person name="Stajich J.E."/>
            <person name="Rounsley S.D."/>
            <person name="Gardner M.J."/>
            <person name="Wortman J.R."/>
            <person name="Jordar V.S."/>
            <person name="Maiti R."/>
            <person name="Kodira C.D."/>
            <person name="Neafsey D.E."/>
            <person name="Zeng Q."/>
            <person name="Hung C.-Y."/>
            <person name="McMahan C."/>
            <person name="Muszewska A."/>
            <person name="Grynberg M."/>
            <person name="Mandel M.A."/>
            <person name="Kellner E.M."/>
            <person name="Barker B.M."/>
            <person name="Galgiani J.N."/>
            <person name="Orbach M.J."/>
            <person name="Kirkland T.N."/>
            <person name="Cole G.T."/>
            <person name="Henn M.R."/>
            <person name="Birren B.W."/>
            <person name="Taylor J.W."/>
        </authorList>
    </citation>
    <scope>NUCLEOTIDE SEQUENCE [LARGE SCALE GENOMIC DNA]</scope>
    <source>
        <strain evidence="7">RMSCC 3488</strain>
    </source>
</reference>
<feature type="transmembrane region" description="Helical" evidence="5">
    <location>
        <begin position="128"/>
        <end position="152"/>
    </location>
</feature>
<reference evidence="7" key="3">
    <citation type="journal article" date="2010" name="Genome Res.">
        <title>Population genomic sequencing of Coccidioides fungi reveals recent hybridization and transposon control.</title>
        <authorList>
            <person name="Neafsey D.E."/>
            <person name="Barker B.M."/>
            <person name="Sharpton T.J."/>
            <person name="Stajich J.E."/>
            <person name="Park D.J."/>
            <person name="Whiston E."/>
            <person name="Hung C.-Y."/>
            <person name="McMahan C."/>
            <person name="White J."/>
            <person name="Sykes S."/>
            <person name="Heiman D."/>
            <person name="Young S."/>
            <person name="Zeng Q."/>
            <person name="Abouelleil A."/>
            <person name="Aftuck L."/>
            <person name="Bessette D."/>
            <person name="Brown A."/>
            <person name="FitzGerald M."/>
            <person name="Lui A."/>
            <person name="Macdonald J.P."/>
            <person name="Priest M."/>
            <person name="Orbach M.J."/>
            <person name="Galgiani J.N."/>
            <person name="Kirkland T.N."/>
            <person name="Cole G.T."/>
            <person name="Birren B.W."/>
            <person name="Henn M.R."/>
            <person name="Taylor J.W."/>
            <person name="Rounsley S.D."/>
        </authorList>
    </citation>
    <scope>NUCLEOTIDE SEQUENCE [LARGE SCALE GENOMIC DNA]</scope>
    <source>
        <strain evidence="7">RMSCC 3488</strain>
    </source>
</reference>
<keyword evidence="3 5" id="KW-1133">Transmembrane helix</keyword>
<feature type="transmembrane region" description="Helical" evidence="5">
    <location>
        <begin position="85"/>
        <end position="107"/>
    </location>
</feature>
<dbReference type="OrthoDB" id="4521223at2759"/>
<dbReference type="VEuPathDB" id="FungiDB:CPAG_03133"/>
<dbReference type="PANTHER" id="PTHR31465">
    <property type="entry name" value="PROTEIN RTA1-RELATED"/>
    <property type="match status" value="1"/>
</dbReference>